<name>A0AAV1E3B0_OLDCO</name>
<dbReference type="PANTHER" id="PTHR11599">
    <property type="entry name" value="PROTEASOME SUBUNIT ALPHA/BETA"/>
    <property type="match status" value="1"/>
</dbReference>
<dbReference type="Gene3D" id="3.60.20.10">
    <property type="entry name" value="Glutamine Phosphoribosylpyrophosphate, subunit 1, domain 1"/>
    <property type="match status" value="1"/>
</dbReference>
<keyword evidence="3" id="KW-1185">Reference proteome</keyword>
<dbReference type="InterPro" id="IPR050115">
    <property type="entry name" value="Proteasome_alpha"/>
</dbReference>
<organism evidence="2 3">
    <name type="scientific">Oldenlandia corymbosa var. corymbosa</name>
    <dbReference type="NCBI Taxonomy" id="529605"/>
    <lineage>
        <taxon>Eukaryota</taxon>
        <taxon>Viridiplantae</taxon>
        <taxon>Streptophyta</taxon>
        <taxon>Embryophyta</taxon>
        <taxon>Tracheophyta</taxon>
        <taxon>Spermatophyta</taxon>
        <taxon>Magnoliopsida</taxon>
        <taxon>eudicotyledons</taxon>
        <taxon>Gunneridae</taxon>
        <taxon>Pentapetalae</taxon>
        <taxon>asterids</taxon>
        <taxon>lamiids</taxon>
        <taxon>Gentianales</taxon>
        <taxon>Rubiaceae</taxon>
        <taxon>Rubioideae</taxon>
        <taxon>Spermacoceae</taxon>
        <taxon>Hedyotis-Oldenlandia complex</taxon>
        <taxon>Oldenlandia</taxon>
    </lineage>
</organism>
<dbReference type="GO" id="GO:0005839">
    <property type="term" value="C:proteasome core complex"/>
    <property type="evidence" value="ECO:0007669"/>
    <property type="project" value="InterPro"/>
</dbReference>
<protein>
    <submittedName>
        <fullName evidence="2">OLC1v1014023C6</fullName>
    </submittedName>
</protein>
<reference evidence="2" key="1">
    <citation type="submission" date="2023-03" db="EMBL/GenBank/DDBJ databases">
        <authorList>
            <person name="Julca I."/>
        </authorList>
    </citation>
    <scope>NUCLEOTIDE SEQUENCE</scope>
</reference>
<sequence length="262" mass="28491">MSSMLTPGFELRIAKISDFPDRGVLPEDADMHDYPKYEKGTSALGFIFSREGGVLVAVDHPSLSSGDYYPNNVLSLNSHLLAAFSGGSEDSRSYLLKQLPNQCHELELKEGRKASAAEASKWLADFLSLHPDSDQGMSLGILIAGWDDELGPSLFKVDGNGKLAEGQLYGTGSASAAVALVIEEIYGRSMTLVPARDLAKFALCIGTYSVPEFAEHISVFHVGSAGVKVVVSNESIQENQKQHFGSKWRDPKSKKFHPHFMV</sequence>
<gene>
    <name evidence="2" type="ORF">OLC1_LOCUS20441</name>
</gene>
<dbReference type="GO" id="GO:0051603">
    <property type="term" value="P:proteolysis involved in protein catabolic process"/>
    <property type="evidence" value="ECO:0007669"/>
    <property type="project" value="InterPro"/>
</dbReference>
<dbReference type="Proteomes" id="UP001161247">
    <property type="component" value="Chromosome 7"/>
</dbReference>
<accession>A0AAV1E3B0</accession>
<dbReference type="EMBL" id="OX459124">
    <property type="protein sequence ID" value="CAI9113418.1"/>
    <property type="molecule type" value="Genomic_DNA"/>
</dbReference>
<dbReference type="SUPFAM" id="SSF56235">
    <property type="entry name" value="N-terminal nucleophile aminohydrolases (Ntn hydrolases)"/>
    <property type="match status" value="1"/>
</dbReference>
<dbReference type="InterPro" id="IPR029055">
    <property type="entry name" value="Ntn_hydrolases_N"/>
</dbReference>
<evidence type="ECO:0000313" key="2">
    <source>
        <dbReference type="EMBL" id="CAI9113418.1"/>
    </source>
</evidence>
<evidence type="ECO:0000256" key="1">
    <source>
        <dbReference type="ARBA" id="ARBA00022942"/>
    </source>
</evidence>
<dbReference type="InterPro" id="IPR001353">
    <property type="entry name" value="Proteasome_sua/b"/>
</dbReference>
<proteinExistence type="predicted"/>
<evidence type="ECO:0000313" key="3">
    <source>
        <dbReference type="Proteomes" id="UP001161247"/>
    </source>
</evidence>
<dbReference type="Pfam" id="PF00227">
    <property type="entry name" value="Proteasome"/>
    <property type="match status" value="1"/>
</dbReference>
<dbReference type="AlphaFoldDB" id="A0AAV1E3B0"/>
<keyword evidence="1" id="KW-0647">Proteasome</keyword>